<comment type="caution">
    <text evidence="4">The sequence shown here is derived from an EMBL/GenBank/DDBJ whole genome shotgun (WGS) entry which is preliminary data.</text>
</comment>
<keyword evidence="1" id="KW-0802">TPR repeat</keyword>
<name>A0A9D9HGI4_9SPIR</name>
<accession>A0A9D9HGI4</accession>
<keyword evidence="2" id="KW-0175">Coiled coil</keyword>
<dbReference type="Proteomes" id="UP000823616">
    <property type="component" value="Unassembled WGS sequence"/>
</dbReference>
<reference evidence="4" key="1">
    <citation type="submission" date="2020-10" db="EMBL/GenBank/DDBJ databases">
        <authorList>
            <person name="Gilroy R."/>
        </authorList>
    </citation>
    <scope>NUCLEOTIDE SEQUENCE</scope>
    <source>
        <strain evidence="4">B3-4054</strain>
    </source>
</reference>
<dbReference type="Pfam" id="PF13174">
    <property type="entry name" value="TPR_6"/>
    <property type="match status" value="1"/>
</dbReference>
<dbReference type="Pfam" id="PF13432">
    <property type="entry name" value="TPR_16"/>
    <property type="match status" value="1"/>
</dbReference>
<dbReference type="InterPro" id="IPR011990">
    <property type="entry name" value="TPR-like_helical_dom_sf"/>
</dbReference>
<protein>
    <submittedName>
        <fullName evidence="4">Tetratricopeptide repeat protein</fullName>
    </submittedName>
</protein>
<dbReference type="EMBL" id="JADIMS010000091">
    <property type="protein sequence ID" value="MBO8450496.1"/>
    <property type="molecule type" value="Genomic_DNA"/>
</dbReference>
<dbReference type="SUPFAM" id="SSF48452">
    <property type="entry name" value="TPR-like"/>
    <property type="match status" value="1"/>
</dbReference>
<feature type="coiled-coil region" evidence="2">
    <location>
        <begin position="239"/>
        <end position="273"/>
    </location>
</feature>
<feature type="repeat" description="TPR" evidence="1">
    <location>
        <begin position="102"/>
        <end position="135"/>
    </location>
</feature>
<dbReference type="Pfam" id="PF13181">
    <property type="entry name" value="TPR_8"/>
    <property type="match status" value="1"/>
</dbReference>
<dbReference type="PROSITE" id="PS50005">
    <property type="entry name" value="TPR"/>
    <property type="match status" value="1"/>
</dbReference>
<sequence>MILRKRICCLLVFMVLCAHGLLLSAQTAGSGAGPLLAGLEAYARSDWPSAVLSFRKAAAENPASAEPWYWLILSEISAGDLEHAFSDIDRFILSFSADRRVPDVLYQRGRILFLTGSYDEAVQTLNSFVHSYPDHRMTPSAYYWIAETLFACGRFEEAENVYAYLIDTWPSSAKREASVYRLALIEQKSEENSLLELLKASHEETLRIVEDYQRRERTFEQAVTAYQKRISDMMKDTRLADLEHALGEEKRRNAALAEETARLEAQNADLLSALVVNGIAVPESARTEETRALESANAGARQRALEELRRKAERARAVYESGNGE</sequence>
<gene>
    <name evidence="4" type="ORF">IAA96_05255</name>
</gene>
<evidence type="ECO:0000256" key="3">
    <source>
        <dbReference type="SAM" id="SignalP"/>
    </source>
</evidence>
<organism evidence="4 5">
    <name type="scientific">Candidatus Avitreponema avistercoris</name>
    <dbReference type="NCBI Taxonomy" id="2840705"/>
    <lineage>
        <taxon>Bacteria</taxon>
        <taxon>Pseudomonadati</taxon>
        <taxon>Spirochaetota</taxon>
        <taxon>Spirochaetia</taxon>
        <taxon>Spirochaetales</taxon>
        <taxon>Candidatus Avitreponema</taxon>
    </lineage>
</organism>
<reference evidence="4" key="2">
    <citation type="journal article" date="2021" name="PeerJ">
        <title>Extensive microbial diversity within the chicken gut microbiome revealed by metagenomics and culture.</title>
        <authorList>
            <person name="Gilroy R."/>
            <person name="Ravi A."/>
            <person name="Getino M."/>
            <person name="Pursley I."/>
            <person name="Horton D.L."/>
            <person name="Alikhan N.F."/>
            <person name="Baker D."/>
            <person name="Gharbi K."/>
            <person name="Hall N."/>
            <person name="Watson M."/>
            <person name="Adriaenssens E.M."/>
            <person name="Foster-Nyarko E."/>
            <person name="Jarju S."/>
            <person name="Secka A."/>
            <person name="Antonio M."/>
            <person name="Oren A."/>
            <person name="Chaudhuri R.R."/>
            <person name="La Ragione R."/>
            <person name="Hildebrand F."/>
            <person name="Pallen M.J."/>
        </authorList>
    </citation>
    <scope>NUCLEOTIDE SEQUENCE</scope>
    <source>
        <strain evidence="4">B3-4054</strain>
    </source>
</reference>
<proteinExistence type="predicted"/>
<dbReference type="AlphaFoldDB" id="A0A9D9HGI4"/>
<feature type="signal peptide" evidence="3">
    <location>
        <begin position="1"/>
        <end position="24"/>
    </location>
</feature>
<dbReference type="InterPro" id="IPR019734">
    <property type="entry name" value="TPR_rpt"/>
</dbReference>
<feature type="chain" id="PRO_5039595180" evidence="3">
    <location>
        <begin position="25"/>
        <end position="325"/>
    </location>
</feature>
<dbReference type="Gene3D" id="1.25.40.10">
    <property type="entry name" value="Tetratricopeptide repeat domain"/>
    <property type="match status" value="2"/>
</dbReference>
<keyword evidence="3" id="KW-0732">Signal</keyword>
<evidence type="ECO:0000256" key="1">
    <source>
        <dbReference type="PROSITE-ProRule" id="PRU00339"/>
    </source>
</evidence>
<evidence type="ECO:0000313" key="5">
    <source>
        <dbReference type="Proteomes" id="UP000823616"/>
    </source>
</evidence>
<evidence type="ECO:0000313" key="4">
    <source>
        <dbReference type="EMBL" id="MBO8450496.1"/>
    </source>
</evidence>
<evidence type="ECO:0000256" key="2">
    <source>
        <dbReference type="SAM" id="Coils"/>
    </source>
</evidence>